<evidence type="ECO:0000256" key="4">
    <source>
        <dbReference type="ARBA" id="ARBA00022801"/>
    </source>
</evidence>
<dbReference type="GO" id="GO:0003924">
    <property type="term" value="F:GTPase activity"/>
    <property type="evidence" value="ECO:0007669"/>
    <property type="project" value="UniProtKB-UniRule"/>
</dbReference>
<dbReference type="EC" id="3.6.5.4" evidence="9"/>
<dbReference type="CDD" id="cd17874">
    <property type="entry name" value="FtsY"/>
    <property type="match status" value="1"/>
</dbReference>
<evidence type="ECO:0000256" key="2">
    <source>
        <dbReference type="ARBA" id="ARBA00022490"/>
    </source>
</evidence>
<comment type="subcellular location">
    <subcellularLocation>
        <location evidence="9">Cell membrane</location>
        <topology evidence="9">Peripheral membrane protein</topology>
        <orientation evidence="9">Cytoplasmic side</orientation>
    </subcellularLocation>
    <subcellularLocation>
        <location evidence="9">Cytoplasm</location>
    </subcellularLocation>
</comment>
<dbReference type="SUPFAM" id="SSF52540">
    <property type="entry name" value="P-loop containing nucleoside triphosphate hydrolases"/>
    <property type="match status" value="1"/>
</dbReference>
<feature type="binding site" evidence="9">
    <location>
        <begin position="208"/>
        <end position="212"/>
    </location>
    <ligand>
        <name>GTP</name>
        <dbReference type="ChEBI" id="CHEBI:37565"/>
    </ligand>
</feature>
<dbReference type="Pfam" id="PF00448">
    <property type="entry name" value="SRP54"/>
    <property type="match status" value="1"/>
</dbReference>
<dbReference type="STRING" id="1173111.SAMN05444955_106127"/>
<dbReference type="InterPro" id="IPR000897">
    <property type="entry name" value="SRP54_GTPase_dom"/>
</dbReference>
<evidence type="ECO:0000259" key="10">
    <source>
        <dbReference type="PROSITE" id="PS00300"/>
    </source>
</evidence>
<evidence type="ECO:0000256" key="5">
    <source>
        <dbReference type="ARBA" id="ARBA00023134"/>
    </source>
</evidence>
<feature type="domain" description="SRP54-type proteins GTP-binding" evidence="10">
    <location>
        <begin position="293"/>
        <end position="306"/>
    </location>
</feature>
<feature type="binding site" evidence="9">
    <location>
        <begin position="126"/>
        <end position="133"/>
    </location>
    <ligand>
        <name>GTP</name>
        <dbReference type="ChEBI" id="CHEBI:37565"/>
    </ligand>
</feature>
<dbReference type="FunFam" id="3.40.50.300:FF:000053">
    <property type="entry name" value="Signal recognition particle receptor FtsY"/>
    <property type="match status" value="1"/>
</dbReference>
<evidence type="ECO:0000256" key="1">
    <source>
        <dbReference type="ARBA" id="ARBA00022475"/>
    </source>
</evidence>
<evidence type="ECO:0000256" key="7">
    <source>
        <dbReference type="ARBA" id="ARBA00023170"/>
    </source>
</evidence>
<dbReference type="GO" id="GO:0006614">
    <property type="term" value="P:SRP-dependent cotranslational protein targeting to membrane"/>
    <property type="evidence" value="ECO:0007669"/>
    <property type="project" value="InterPro"/>
</dbReference>
<proteinExistence type="inferred from homology"/>
<dbReference type="GO" id="GO:0005525">
    <property type="term" value="F:GTP binding"/>
    <property type="evidence" value="ECO:0007669"/>
    <property type="project" value="UniProtKB-UniRule"/>
</dbReference>
<keyword evidence="7 9" id="KW-0675">Receptor</keyword>
<organism evidence="11 12">
    <name type="scientific">Lihuaxuella thermophila</name>
    <dbReference type="NCBI Taxonomy" id="1173111"/>
    <lineage>
        <taxon>Bacteria</taxon>
        <taxon>Bacillati</taxon>
        <taxon>Bacillota</taxon>
        <taxon>Bacilli</taxon>
        <taxon>Bacillales</taxon>
        <taxon>Thermoactinomycetaceae</taxon>
        <taxon>Lihuaxuella</taxon>
    </lineage>
</organism>
<sequence>MSFFKRLKESVAKKTESVTQKFMAGLSKTSSTFVGAVNDLFKGRSKIDEDLYEELEEILIGADVGVKTTMELVERLRAEVKERKIKDPAELQPLLSEMIGEMLAGNEERNKLNINEDGLTVILFVGVNGVGKTTTIGKLAHRFKSEGKKVVLAAGDTFRAGAIEQLETWGKRVGVDVIKHQAGADPAAVIYDGIQAAKSRKADILLCDTAGRLQNKVNLMEELKKIHRVAQREVPGAPHEVLIVLDATTGQNALVQAQQFGEAVNVSGIVLTKLDGTAKGGIVIAISHELGLPVKLVGLGEKADDLQEFDSAQFLHALFKDAIEEEEAEAAEK</sequence>
<dbReference type="SMART" id="SM00382">
    <property type="entry name" value="AAA"/>
    <property type="match status" value="1"/>
</dbReference>
<dbReference type="InterPro" id="IPR042101">
    <property type="entry name" value="SRP54_N_sf"/>
</dbReference>
<dbReference type="Gene3D" id="1.20.120.140">
    <property type="entry name" value="Signal recognition particle SRP54, nucleotide-binding domain"/>
    <property type="match status" value="1"/>
</dbReference>
<evidence type="ECO:0000256" key="9">
    <source>
        <dbReference type="HAMAP-Rule" id="MF_00920"/>
    </source>
</evidence>
<dbReference type="InterPro" id="IPR003593">
    <property type="entry name" value="AAA+_ATPase"/>
</dbReference>
<evidence type="ECO:0000313" key="11">
    <source>
        <dbReference type="EMBL" id="SEN14352.1"/>
    </source>
</evidence>
<dbReference type="NCBIfam" id="TIGR00064">
    <property type="entry name" value="ftsY"/>
    <property type="match status" value="1"/>
</dbReference>
<dbReference type="GO" id="GO:0005047">
    <property type="term" value="F:signal recognition particle binding"/>
    <property type="evidence" value="ECO:0007669"/>
    <property type="project" value="TreeGrafter"/>
</dbReference>
<dbReference type="Gene3D" id="3.40.50.300">
    <property type="entry name" value="P-loop containing nucleotide triphosphate hydrolases"/>
    <property type="match status" value="1"/>
</dbReference>
<evidence type="ECO:0000256" key="6">
    <source>
        <dbReference type="ARBA" id="ARBA00023136"/>
    </source>
</evidence>
<comment type="subunit">
    <text evidence="9">Part of the signal recognition particle protein translocation system, which is composed of SRP and FtsY.</text>
</comment>
<dbReference type="PROSITE" id="PS00300">
    <property type="entry name" value="SRP54"/>
    <property type="match status" value="1"/>
</dbReference>
<keyword evidence="2 9" id="KW-0963">Cytoplasm</keyword>
<keyword evidence="12" id="KW-1185">Reference proteome</keyword>
<dbReference type="InterPro" id="IPR004390">
    <property type="entry name" value="SR_rcpt_FtsY"/>
</dbReference>
<comment type="function">
    <text evidence="9">Involved in targeting and insertion of nascent membrane proteins into the cytoplasmic membrane. Acts as a receptor for the complex formed by the signal recognition particle (SRP) and the ribosome-nascent chain (RNC).</text>
</comment>
<dbReference type="RefSeq" id="WP_211663661.1">
    <property type="nucleotide sequence ID" value="NZ_FOCQ01000006.1"/>
</dbReference>
<dbReference type="Pfam" id="PF02881">
    <property type="entry name" value="SRP54_N"/>
    <property type="match status" value="1"/>
</dbReference>
<protein>
    <recommendedName>
        <fullName evidence="9">Signal recognition particle receptor FtsY</fullName>
        <shortName evidence="9">SRP receptor</shortName>
        <ecNumber evidence="9">3.6.5.4</ecNumber>
    </recommendedName>
</protein>
<keyword evidence="4 9" id="KW-0378">Hydrolase</keyword>
<name>A0A1H8E4D5_9BACL</name>
<dbReference type="HAMAP" id="MF_00920">
    <property type="entry name" value="FtsY"/>
    <property type="match status" value="1"/>
</dbReference>
<dbReference type="FunFam" id="1.20.120.140:FF:000002">
    <property type="entry name" value="Signal recognition particle receptor FtsY"/>
    <property type="match status" value="1"/>
</dbReference>
<evidence type="ECO:0000256" key="8">
    <source>
        <dbReference type="ARBA" id="ARBA00048027"/>
    </source>
</evidence>
<evidence type="ECO:0000256" key="3">
    <source>
        <dbReference type="ARBA" id="ARBA00022741"/>
    </source>
</evidence>
<comment type="catalytic activity">
    <reaction evidence="8 9">
        <text>GTP + H2O = GDP + phosphate + H(+)</text>
        <dbReference type="Rhea" id="RHEA:19669"/>
        <dbReference type="ChEBI" id="CHEBI:15377"/>
        <dbReference type="ChEBI" id="CHEBI:15378"/>
        <dbReference type="ChEBI" id="CHEBI:37565"/>
        <dbReference type="ChEBI" id="CHEBI:43474"/>
        <dbReference type="ChEBI" id="CHEBI:58189"/>
        <dbReference type="EC" id="3.6.5.4"/>
    </reaction>
</comment>
<keyword evidence="3 9" id="KW-0547">Nucleotide-binding</keyword>
<keyword evidence="5 9" id="KW-0342">GTP-binding</keyword>
<dbReference type="InterPro" id="IPR027417">
    <property type="entry name" value="P-loop_NTPase"/>
</dbReference>
<dbReference type="EMBL" id="FOCQ01000006">
    <property type="protein sequence ID" value="SEN14352.1"/>
    <property type="molecule type" value="Genomic_DNA"/>
</dbReference>
<dbReference type="GO" id="GO:0005886">
    <property type="term" value="C:plasma membrane"/>
    <property type="evidence" value="ECO:0007669"/>
    <property type="project" value="UniProtKB-SubCell"/>
</dbReference>
<dbReference type="AlphaFoldDB" id="A0A1H8E4D5"/>
<accession>A0A1H8E4D5</accession>
<dbReference type="SMART" id="SM00962">
    <property type="entry name" value="SRP54"/>
    <property type="match status" value="1"/>
</dbReference>
<dbReference type="Proteomes" id="UP000199695">
    <property type="component" value="Unassembled WGS sequence"/>
</dbReference>
<dbReference type="InterPro" id="IPR013822">
    <property type="entry name" value="Signal_recog_particl_SRP54_hlx"/>
</dbReference>
<keyword evidence="1 9" id="KW-1003">Cell membrane</keyword>
<comment type="similarity">
    <text evidence="9">Belongs to the GTP-binding SRP family. FtsY subfamily.</text>
</comment>
<dbReference type="InterPro" id="IPR036225">
    <property type="entry name" value="SRP/SRP_N"/>
</dbReference>
<keyword evidence="6 9" id="KW-0472">Membrane</keyword>
<gene>
    <name evidence="9" type="primary">ftsY</name>
    <name evidence="11" type="ORF">SAMN05444955_106127</name>
</gene>
<dbReference type="PANTHER" id="PTHR43134:SF1">
    <property type="entry name" value="SIGNAL RECOGNITION PARTICLE RECEPTOR SUBUNIT ALPHA"/>
    <property type="match status" value="1"/>
</dbReference>
<dbReference type="GO" id="GO:0005737">
    <property type="term" value="C:cytoplasm"/>
    <property type="evidence" value="ECO:0007669"/>
    <property type="project" value="UniProtKB-SubCell"/>
</dbReference>
<dbReference type="PANTHER" id="PTHR43134">
    <property type="entry name" value="SIGNAL RECOGNITION PARTICLE RECEPTOR SUBUNIT ALPHA"/>
    <property type="match status" value="1"/>
</dbReference>
<dbReference type="SMART" id="SM00963">
    <property type="entry name" value="SRP54_N"/>
    <property type="match status" value="1"/>
</dbReference>
<evidence type="ECO:0000313" key="12">
    <source>
        <dbReference type="Proteomes" id="UP000199695"/>
    </source>
</evidence>
<reference evidence="11 12" key="1">
    <citation type="submission" date="2016-10" db="EMBL/GenBank/DDBJ databases">
        <authorList>
            <person name="de Groot N.N."/>
        </authorList>
    </citation>
    <scope>NUCLEOTIDE SEQUENCE [LARGE SCALE GENOMIC DNA]</scope>
    <source>
        <strain evidence="11 12">DSM 46701</strain>
    </source>
</reference>
<feature type="binding site" evidence="9">
    <location>
        <begin position="272"/>
        <end position="275"/>
    </location>
    <ligand>
        <name>GTP</name>
        <dbReference type="ChEBI" id="CHEBI:37565"/>
    </ligand>
</feature>
<dbReference type="SUPFAM" id="SSF47364">
    <property type="entry name" value="Domain of the SRP/SRP receptor G-proteins"/>
    <property type="match status" value="1"/>
</dbReference>